<accession>A0A2N6NNV0</accession>
<sequence length="64" mass="6637">MYPQPPAWRHIGVVKDGVGTAGAPTHNASPRLAGTRRQRTGSGRADYVVAEPGTGAVAALAEWV</sequence>
<evidence type="ECO:0000313" key="3">
    <source>
        <dbReference type="Proteomes" id="UP000235728"/>
    </source>
</evidence>
<dbReference type="AlphaFoldDB" id="A0A2N6NNV0"/>
<gene>
    <name evidence="2" type="ORF">BM221_005539</name>
</gene>
<name>A0A2N6NNV0_BEABA</name>
<evidence type="ECO:0000313" key="2">
    <source>
        <dbReference type="EMBL" id="PMB68953.1"/>
    </source>
</evidence>
<evidence type="ECO:0000256" key="1">
    <source>
        <dbReference type="SAM" id="MobiDB-lite"/>
    </source>
</evidence>
<reference evidence="2 3" key="1">
    <citation type="journal article" date="2016" name="Appl. Microbiol. Biotechnol.">
        <title>Characterization of T-DNA insertion mutants with decreased virulence in the entomopathogenic fungus Beauveria bassiana JEF-007.</title>
        <authorList>
            <person name="Kim S."/>
            <person name="Lee S.J."/>
            <person name="Nai Y.S."/>
            <person name="Yu J.S."/>
            <person name="Lee M.R."/>
            <person name="Yang Y.T."/>
            <person name="Kim J.S."/>
        </authorList>
    </citation>
    <scope>NUCLEOTIDE SEQUENCE [LARGE SCALE GENOMIC DNA]</scope>
    <source>
        <strain evidence="2 3">JEF-007</strain>
    </source>
</reference>
<protein>
    <submittedName>
        <fullName evidence="2">Uncharacterized protein</fullName>
    </submittedName>
</protein>
<dbReference type="EMBL" id="MRVG01000005">
    <property type="protein sequence ID" value="PMB68953.1"/>
    <property type="molecule type" value="Genomic_DNA"/>
</dbReference>
<feature type="region of interest" description="Disordered" evidence="1">
    <location>
        <begin position="18"/>
        <end position="43"/>
    </location>
</feature>
<organism evidence="2 3">
    <name type="scientific">Beauveria bassiana</name>
    <name type="common">White muscardine disease fungus</name>
    <name type="synonym">Tritirachium shiotae</name>
    <dbReference type="NCBI Taxonomy" id="176275"/>
    <lineage>
        <taxon>Eukaryota</taxon>
        <taxon>Fungi</taxon>
        <taxon>Dikarya</taxon>
        <taxon>Ascomycota</taxon>
        <taxon>Pezizomycotina</taxon>
        <taxon>Sordariomycetes</taxon>
        <taxon>Hypocreomycetidae</taxon>
        <taxon>Hypocreales</taxon>
        <taxon>Cordycipitaceae</taxon>
        <taxon>Beauveria</taxon>
    </lineage>
</organism>
<proteinExistence type="predicted"/>
<comment type="caution">
    <text evidence="2">The sequence shown here is derived from an EMBL/GenBank/DDBJ whole genome shotgun (WGS) entry which is preliminary data.</text>
</comment>
<dbReference type="Proteomes" id="UP000235728">
    <property type="component" value="Unassembled WGS sequence"/>
</dbReference>